<organism evidence="1 2">
    <name type="scientific">Suttonella indologenes</name>
    <dbReference type="NCBI Taxonomy" id="13276"/>
    <lineage>
        <taxon>Bacteria</taxon>
        <taxon>Pseudomonadati</taxon>
        <taxon>Pseudomonadota</taxon>
        <taxon>Gammaproteobacteria</taxon>
        <taxon>Cardiobacteriales</taxon>
        <taxon>Cardiobacteriaceae</taxon>
        <taxon>Suttonella</taxon>
    </lineage>
</organism>
<dbReference type="OrthoDB" id="9894950at2"/>
<protein>
    <submittedName>
        <fullName evidence="1">Uncharacterized protein</fullName>
    </submittedName>
</protein>
<dbReference type="RefSeq" id="WP_115219162.1">
    <property type="nucleotide sequence ID" value="NZ_UHIA01000004.1"/>
</dbReference>
<dbReference type="Proteomes" id="UP000254575">
    <property type="component" value="Unassembled WGS sequence"/>
</dbReference>
<dbReference type="AlphaFoldDB" id="A0A380N1A0"/>
<name>A0A380N1A0_9GAMM</name>
<gene>
    <name evidence="1" type="ORF">NCTC10717_02060</name>
</gene>
<reference evidence="1 2" key="1">
    <citation type="submission" date="2018-06" db="EMBL/GenBank/DDBJ databases">
        <authorList>
            <consortium name="Pathogen Informatics"/>
            <person name="Doyle S."/>
        </authorList>
    </citation>
    <scope>NUCLEOTIDE SEQUENCE [LARGE SCALE GENOMIC DNA]</scope>
    <source>
        <strain evidence="1 2">NCTC10717</strain>
    </source>
</reference>
<evidence type="ECO:0000313" key="1">
    <source>
        <dbReference type="EMBL" id="SUO98318.1"/>
    </source>
</evidence>
<dbReference type="EMBL" id="UHIA01000004">
    <property type="protein sequence ID" value="SUO98318.1"/>
    <property type="molecule type" value="Genomic_DNA"/>
</dbReference>
<sequence>MDLKKFEEKISEVLKTESDNELIQDYLKELELMSQELIEVKVDIKDILTKLLNSIGQSDYIHHACEFSLIYHFFKEFPSGFLYQIPSQVASTGNKIDTPKNYDVKFSNNGINFHVEIKTIKPMCYDGKDPIKLFLSKDKIKSLYEQGARNFSPNLMSKISNFLKDANRQLPEKKSFNDVNIVILCCNDLDEYADVLECLGNEQIGILRVKNKNQNSEFVPTKEELFNIDGIVICNLGFEHQAFFNRGKIFKLYQSDDVCLNGKDIWGYKRSIPVLPMLFFTKKFEEDIEKTISCSFFSHTPYFYDYWKNYEQQEALFKLFNDIINKKIK</sequence>
<proteinExistence type="predicted"/>
<keyword evidence="2" id="KW-1185">Reference proteome</keyword>
<accession>A0A380N1A0</accession>
<evidence type="ECO:0000313" key="2">
    <source>
        <dbReference type="Proteomes" id="UP000254575"/>
    </source>
</evidence>